<evidence type="ECO:0000256" key="3">
    <source>
        <dbReference type="ARBA" id="ARBA00022777"/>
    </source>
</evidence>
<dbReference type="VEuPathDB" id="TriTrypDB:TCSYLVIO_004913"/>
<sequence>MHVAFSIVPFRTTTPNVILGPQGLFLVLFRLYCLGHQMNLLIFGAPGCGKGSVSEALERDFGLLHISAGELMREEVEKGTPVGRRVAALMNEGSLIPDKVIVDIMVKRLREPDAREKGVVLDGFPRTLSQAQALTENGFEIDAMVFINVDVKLLEERCLQRRMDPVTGRIYNLKSDPPPESIMGRLLIRSDDTLEKHQRRMRIYREQKSALMKHYEKLIIEVDGNPPLPVVYAALHAKIDQLRKAKRKSKL</sequence>
<keyword evidence="2" id="KW-0547">Nucleotide-binding</keyword>
<dbReference type="CDD" id="cd01428">
    <property type="entry name" value="ADK"/>
    <property type="match status" value="1"/>
</dbReference>
<dbReference type="PANTHER" id="PTHR23359">
    <property type="entry name" value="NUCLEOTIDE KINASE"/>
    <property type="match status" value="1"/>
</dbReference>
<dbReference type="Pfam" id="PF00406">
    <property type="entry name" value="ADK"/>
    <property type="match status" value="1"/>
</dbReference>
<dbReference type="PRINTS" id="PR00094">
    <property type="entry name" value="ADENYLTKNASE"/>
</dbReference>
<evidence type="ECO:0000313" key="5">
    <source>
        <dbReference type="EMBL" id="PWU84945.1"/>
    </source>
</evidence>
<dbReference type="GO" id="GO:0004017">
    <property type="term" value="F:AMP kinase activity"/>
    <property type="evidence" value="ECO:0007669"/>
    <property type="project" value="InterPro"/>
</dbReference>
<dbReference type="NCBIfam" id="TIGR01351">
    <property type="entry name" value="adk"/>
    <property type="match status" value="1"/>
</dbReference>
<proteinExistence type="inferred from homology"/>
<dbReference type="VEuPathDB" id="TriTrypDB:ECC02_001886"/>
<dbReference type="VEuPathDB" id="TriTrypDB:BCY84_10859"/>
<dbReference type="GO" id="GO:0005524">
    <property type="term" value="F:ATP binding"/>
    <property type="evidence" value="ECO:0007669"/>
    <property type="project" value="InterPro"/>
</dbReference>
<dbReference type="VEuPathDB" id="TriTrypDB:TcCL_Unassigned02320"/>
<organism evidence="5 7">
    <name type="scientific">Trypanosoma cruzi</name>
    <dbReference type="NCBI Taxonomy" id="5693"/>
    <lineage>
        <taxon>Eukaryota</taxon>
        <taxon>Discoba</taxon>
        <taxon>Euglenozoa</taxon>
        <taxon>Kinetoplastea</taxon>
        <taxon>Metakinetoplastina</taxon>
        <taxon>Trypanosomatida</taxon>
        <taxon>Trypanosomatidae</taxon>
        <taxon>Trypanosoma</taxon>
        <taxon>Schizotrypanum</taxon>
    </lineage>
</organism>
<dbReference type="VEuPathDB" id="TriTrypDB:TcCLB.509733.180"/>
<dbReference type="InterPro" id="IPR006259">
    <property type="entry name" value="Adenyl_kin_sub"/>
</dbReference>
<comment type="similarity">
    <text evidence="4">Belongs to the adenylate kinase family.</text>
</comment>
<dbReference type="AlphaFoldDB" id="A0A2V2UKZ8"/>
<dbReference type="VEuPathDB" id="TriTrypDB:Tc_MARK_3658"/>
<dbReference type="VEuPathDB" id="TriTrypDB:C4B63_48g169"/>
<name>A0A2V2UKZ8_TRYCR</name>
<dbReference type="InterPro" id="IPR027417">
    <property type="entry name" value="P-loop_NTPase"/>
</dbReference>
<dbReference type="InterPro" id="IPR033690">
    <property type="entry name" value="Adenylat_kinase_CS"/>
</dbReference>
<dbReference type="VEuPathDB" id="TriTrypDB:TcG_04790"/>
<evidence type="ECO:0000256" key="2">
    <source>
        <dbReference type="ARBA" id="ARBA00022741"/>
    </source>
</evidence>
<dbReference type="VEuPathDB" id="TriTrypDB:TCDM_03235"/>
<evidence type="ECO:0000313" key="6">
    <source>
        <dbReference type="EMBL" id="PWU90726.1"/>
    </source>
</evidence>
<gene>
    <name evidence="5" type="ORF">C4B63_192g4</name>
    <name evidence="6" type="ORF">C4B63_48g169</name>
</gene>
<dbReference type="EMBL" id="PRFA01000192">
    <property type="protein sequence ID" value="PWU84945.1"/>
    <property type="molecule type" value="Genomic_DNA"/>
</dbReference>
<dbReference type="HAMAP" id="MF_00235">
    <property type="entry name" value="Adenylate_kinase_Adk"/>
    <property type="match status" value="1"/>
</dbReference>
<dbReference type="VEuPathDB" id="TriTrypDB:TcCLB.503479.30"/>
<dbReference type="PROSITE" id="PS00113">
    <property type="entry name" value="ADENYLATE_KINASE"/>
    <property type="match status" value="1"/>
</dbReference>
<dbReference type="VEuPathDB" id="TriTrypDB:C3747_60g123"/>
<accession>A0A2V2UKZ8</accession>
<dbReference type="EMBL" id="PRFA01000048">
    <property type="protein sequence ID" value="PWU90726.1"/>
    <property type="molecule type" value="Genomic_DNA"/>
</dbReference>
<reference evidence="5 7" key="1">
    <citation type="journal article" date="2018" name="Microb. Genom.">
        <title>Expanding an expanded genome: long-read sequencing of Trypanosoma cruzi.</title>
        <authorList>
            <person name="Berna L."/>
            <person name="Rodriguez M."/>
            <person name="Chiribao M.L."/>
            <person name="Parodi-Talice A."/>
            <person name="Pita S."/>
            <person name="Rijo G."/>
            <person name="Alvarez-Valin F."/>
            <person name="Robello C."/>
        </authorList>
    </citation>
    <scope>NUCLEOTIDE SEQUENCE [LARGE SCALE GENOMIC DNA]</scope>
    <source>
        <strain evidence="5 7">Dm28c</strain>
    </source>
</reference>
<dbReference type="Proteomes" id="UP000246121">
    <property type="component" value="Unassembled WGS sequence"/>
</dbReference>
<dbReference type="SUPFAM" id="SSF52540">
    <property type="entry name" value="P-loop containing nucleoside triphosphate hydrolases"/>
    <property type="match status" value="1"/>
</dbReference>
<dbReference type="InterPro" id="IPR000850">
    <property type="entry name" value="Adenylat/UMP-CMP_kin"/>
</dbReference>
<keyword evidence="3 4" id="KW-0418">Kinase</keyword>
<evidence type="ECO:0000256" key="1">
    <source>
        <dbReference type="ARBA" id="ARBA00022679"/>
    </source>
</evidence>
<dbReference type="VEuPathDB" id="TriTrypDB:TcYC6_0021590"/>
<evidence type="ECO:0000313" key="7">
    <source>
        <dbReference type="Proteomes" id="UP000246121"/>
    </source>
</evidence>
<dbReference type="VEuPathDB" id="TriTrypDB:TcBrA4_0016340"/>
<protein>
    <submittedName>
        <fullName evidence="5">Adenylate kinase 1</fullName>
    </submittedName>
</protein>
<keyword evidence="1 4" id="KW-0808">Transferase</keyword>
<comment type="caution">
    <text evidence="5">The sequence shown here is derived from an EMBL/GenBank/DDBJ whole genome shotgun (WGS) entry which is preliminary data.</text>
</comment>
<evidence type="ECO:0000256" key="4">
    <source>
        <dbReference type="RuleBase" id="RU003330"/>
    </source>
</evidence>
<dbReference type="VEuPathDB" id="TriTrypDB:C4B63_192g4"/>
<dbReference type="Gene3D" id="3.40.50.300">
    <property type="entry name" value="P-loop containing nucleotide triphosphate hydrolases"/>
    <property type="match status" value="1"/>
</dbReference>